<feature type="domain" description="Calponin-homology (CH)" evidence="7">
    <location>
        <begin position="292"/>
        <end position="397"/>
    </location>
</feature>
<dbReference type="PROSITE" id="PS51848">
    <property type="entry name" value="BMERB"/>
    <property type="match status" value="1"/>
</dbReference>
<evidence type="ECO:0000259" key="9">
    <source>
        <dbReference type="PROSITE" id="PS51848"/>
    </source>
</evidence>
<feature type="coiled-coil region" evidence="5">
    <location>
        <begin position="891"/>
        <end position="918"/>
    </location>
</feature>
<name>A0A9D4SQT2_RHISA</name>
<dbReference type="SUPFAM" id="SSF47576">
    <property type="entry name" value="Calponin-homology domain, CH-domain"/>
    <property type="match status" value="1"/>
</dbReference>
<protein>
    <recommendedName>
        <fullName evidence="12">Ca2+-binding actin-bundling protein</fullName>
    </recommendedName>
</protein>
<feature type="compositionally biased region" description="Polar residues" evidence="6">
    <location>
        <begin position="467"/>
        <end position="500"/>
    </location>
</feature>
<dbReference type="PROSITE" id="PS50021">
    <property type="entry name" value="CH"/>
    <property type="match status" value="1"/>
</dbReference>
<dbReference type="GO" id="GO:0005768">
    <property type="term" value="C:endosome"/>
    <property type="evidence" value="ECO:0007669"/>
    <property type="project" value="UniProtKB-SubCell"/>
</dbReference>
<reference evidence="10" key="1">
    <citation type="journal article" date="2020" name="Cell">
        <title>Large-Scale Comparative Analyses of Tick Genomes Elucidate Their Genetic Diversity and Vector Capacities.</title>
        <authorList>
            <consortium name="Tick Genome and Microbiome Consortium (TIGMIC)"/>
            <person name="Jia N."/>
            <person name="Wang J."/>
            <person name="Shi W."/>
            <person name="Du L."/>
            <person name="Sun Y."/>
            <person name="Zhan W."/>
            <person name="Jiang J.F."/>
            <person name="Wang Q."/>
            <person name="Zhang B."/>
            <person name="Ji P."/>
            <person name="Bell-Sakyi L."/>
            <person name="Cui X.M."/>
            <person name="Yuan T.T."/>
            <person name="Jiang B.G."/>
            <person name="Yang W.F."/>
            <person name="Lam T.T."/>
            <person name="Chang Q.C."/>
            <person name="Ding S.J."/>
            <person name="Wang X.J."/>
            <person name="Zhu J.G."/>
            <person name="Ruan X.D."/>
            <person name="Zhao L."/>
            <person name="Wei J.T."/>
            <person name="Ye R.Z."/>
            <person name="Que T.C."/>
            <person name="Du C.H."/>
            <person name="Zhou Y.H."/>
            <person name="Cheng J.X."/>
            <person name="Dai P.F."/>
            <person name="Guo W.B."/>
            <person name="Han X.H."/>
            <person name="Huang E.J."/>
            <person name="Li L.F."/>
            <person name="Wei W."/>
            <person name="Gao Y.C."/>
            <person name="Liu J.Z."/>
            <person name="Shao H.Z."/>
            <person name="Wang X."/>
            <person name="Wang C.C."/>
            <person name="Yang T.C."/>
            <person name="Huo Q.B."/>
            <person name="Li W."/>
            <person name="Chen H.Y."/>
            <person name="Chen S.E."/>
            <person name="Zhou L.G."/>
            <person name="Ni X.B."/>
            <person name="Tian J.H."/>
            <person name="Sheng Y."/>
            <person name="Liu T."/>
            <person name="Pan Y.S."/>
            <person name="Xia L.Y."/>
            <person name="Li J."/>
            <person name="Zhao F."/>
            <person name="Cao W.C."/>
        </authorList>
    </citation>
    <scope>NUCLEOTIDE SEQUENCE</scope>
    <source>
        <strain evidence="10">Rsan-2018</strain>
    </source>
</reference>
<dbReference type="VEuPathDB" id="VectorBase:RSAN_043635"/>
<keyword evidence="2" id="KW-0597">Phosphoprotein</keyword>
<feature type="compositionally biased region" description="Polar residues" evidence="6">
    <location>
        <begin position="568"/>
        <end position="580"/>
    </location>
</feature>
<dbReference type="Pfam" id="PF10358">
    <property type="entry name" value="NT-C2"/>
    <property type="match status" value="1"/>
</dbReference>
<feature type="compositionally biased region" description="Polar residues" evidence="6">
    <location>
        <begin position="759"/>
        <end position="774"/>
    </location>
</feature>
<keyword evidence="3" id="KW-0967">Endosome</keyword>
<dbReference type="Pfam" id="PF12130">
    <property type="entry name" value="bMERB_dom"/>
    <property type="match status" value="1"/>
</dbReference>
<dbReference type="FunFam" id="1.10.418.10:FF:000023">
    <property type="entry name" value="EH domain-binding protein 1 isoform X1"/>
    <property type="match status" value="1"/>
</dbReference>
<evidence type="ECO:0000256" key="4">
    <source>
        <dbReference type="ARBA" id="ARBA00023054"/>
    </source>
</evidence>
<feature type="compositionally biased region" description="Basic and acidic residues" evidence="6">
    <location>
        <begin position="700"/>
        <end position="713"/>
    </location>
</feature>
<keyword evidence="4 5" id="KW-0175">Coiled coil</keyword>
<comment type="caution">
    <text evidence="10">The sequence shown here is derived from an EMBL/GenBank/DDBJ whole genome shotgun (WGS) entry which is preliminary data.</text>
</comment>
<evidence type="ECO:0000256" key="5">
    <source>
        <dbReference type="SAM" id="Coils"/>
    </source>
</evidence>
<comment type="subcellular location">
    <subcellularLocation>
        <location evidence="1">Endosome</location>
    </subcellularLocation>
</comment>
<feature type="compositionally biased region" description="Basic and acidic residues" evidence="6">
    <location>
        <begin position="807"/>
        <end position="819"/>
    </location>
</feature>
<dbReference type="PANTHER" id="PTHR23167">
    <property type="entry name" value="CALPONIN HOMOLOGY DOMAIN-CONTAINING PROTEIN DDB_G0272472-RELATED"/>
    <property type="match status" value="1"/>
</dbReference>
<dbReference type="InterPro" id="IPR022735">
    <property type="entry name" value="bMERB_dom"/>
</dbReference>
<feature type="domain" description="C2 NT-type" evidence="8">
    <location>
        <begin position="22"/>
        <end position="172"/>
    </location>
</feature>
<evidence type="ECO:0008006" key="12">
    <source>
        <dbReference type="Google" id="ProtNLM"/>
    </source>
</evidence>
<feature type="compositionally biased region" description="Basic and acidic residues" evidence="6">
    <location>
        <begin position="726"/>
        <end position="737"/>
    </location>
</feature>
<feature type="compositionally biased region" description="Basic and acidic residues" evidence="6">
    <location>
        <begin position="505"/>
        <end position="516"/>
    </location>
</feature>
<evidence type="ECO:0000259" key="7">
    <source>
        <dbReference type="PROSITE" id="PS50021"/>
    </source>
</evidence>
<feature type="region of interest" description="Disordered" evidence="6">
    <location>
        <begin position="399"/>
        <end position="826"/>
    </location>
</feature>
<dbReference type="Gene3D" id="1.10.418.10">
    <property type="entry name" value="Calponin-like domain"/>
    <property type="match status" value="1"/>
</dbReference>
<keyword evidence="11" id="KW-1185">Reference proteome</keyword>
<evidence type="ECO:0000313" key="11">
    <source>
        <dbReference type="Proteomes" id="UP000821837"/>
    </source>
</evidence>
<organism evidence="10 11">
    <name type="scientific">Rhipicephalus sanguineus</name>
    <name type="common">Brown dog tick</name>
    <name type="synonym">Ixodes sanguineus</name>
    <dbReference type="NCBI Taxonomy" id="34632"/>
    <lineage>
        <taxon>Eukaryota</taxon>
        <taxon>Metazoa</taxon>
        <taxon>Ecdysozoa</taxon>
        <taxon>Arthropoda</taxon>
        <taxon>Chelicerata</taxon>
        <taxon>Arachnida</taxon>
        <taxon>Acari</taxon>
        <taxon>Parasitiformes</taxon>
        <taxon>Ixodida</taxon>
        <taxon>Ixodoidea</taxon>
        <taxon>Ixodidae</taxon>
        <taxon>Rhipicephalinae</taxon>
        <taxon>Rhipicephalus</taxon>
        <taxon>Rhipicephalus</taxon>
    </lineage>
</organism>
<dbReference type="SMART" id="SM01203">
    <property type="entry name" value="DUF3585"/>
    <property type="match status" value="1"/>
</dbReference>
<dbReference type="InterPro" id="IPR019448">
    <property type="entry name" value="NT-C2"/>
</dbReference>
<dbReference type="SMART" id="SM00033">
    <property type="entry name" value="CH"/>
    <property type="match status" value="1"/>
</dbReference>
<dbReference type="AlphaFoldDB" id="A0A9D4SQT2"/>
<dbReference type="PROSITE" id="PS51840">
    <property type="entry name" value="C2_NT"/>
    <property type="match status" value="1"/>
</dbReference>
<gene>
    <name evidence="10" type="ORF">HPB52_020572</name>
</gene>
<evidence type="ECO:0000256" key="6">
    <source>
        <dbReference type="SAM" id="MobiDB-lite"/>
    </source>
</evidence>
<evidence type="ECO:0000259" key="8">
    <source>
        <dbReference type="PROSITE" id="PS51840"/>
    </source>
</evidence>
<feature type="compositionally biased region" description="Basic and acidic residues" evidence="6">
    <location>
        <begin position="778"/>
        <end position="791"/>
    </location>
</feature>
<reference evidence="10" key="2">
    <citation type="submission" date="2021-09" db="EMBL/GenBank/DDBJ databases">
        <authorList>
            <person name="Jia N."/>
            <person name="Wang J."/>
            <person name="Shi W."/>
            <person name="Du L."/>
            <person name="Sun Y."/>
            <person name="Zhan W."/>
            <person name="Jiang J."/>
            <person name="Wang Q."/>
            <person name="Zhang B."/>
            <person name="Ji P."/>
            <person name="Sakyi L.B."/>
            <person name="Cui X."/>
            <person name="Yuan T."/>
            <person name="Jiang B."/>
            <person name="Yang W."/>
            <person name="Lam T.T.-Y."/>
            <person name="Chang Q."/>
            <person name="Ding S."/>
            <person name="Wang X."/>
            <person name="Zhu J."/>
            <person name="Ruan X."/>
            <person name="Zhao L."/>
            <person name="Wei J."/>
            <person name="Que T."/>
            <person name="Du C."/>
            <person name="Cheng J."/>
            <person name="Dai P."/>
            <person name="Han X."/>
            <person name="Huang E."/>
            <person name="Gao Y."/>
            <person name="Liu J."/>
            <person name="Shao H."/>
            <person name="Ye R."/>
            <person name="Li L."/>
            <person name="Wei W."/>
            <person name="Wang X."/>
            <person name="Wang C."/>
            <person name="Huo Q."/>
            <person name="Li W."/>
            <person name="Guo W."/>
            <person name="Chen H."/>
            <person name="Chen S."/>
            <person name="Zhou L."/>
            <person name="Zhou L."/>
            <person name="Ni X."/>
            <person name="Tian J."/>
            <person name="Zhou Y."/>
            <person name="Sheng Y."/>
            <person name="Liu T."/>
            <person name="Pan Y."/>
            <person name="Xia L."/>
            <person name="Li J."/>
            <person name="Zhao F."/>
            <person name="Cao W."/>
        </authorList>
    </citation>
    <scope>NUCLEOTIDE SEQUENCE</scope>
    <source>
        <strain evidence="10">Rsan-2018</strain>
        <tissue evidence="10">Larvae</tissue>
    </source>
</reference>
<dbReference type="EMBL" id="JABSTV010001254">
    <property type="protein sequence ID" value="KAH7940056.1"/>
    <property type="molecule type" value="Genomic_DNA"/>
</dbReference>
<feature type="compositionally biased region" description="Basic and acidic residues" evidence="6">
    <location>
        <begin position="597"/>
        <end position="607"/>
    </location>
</feature>
<dbReference type="Pfam" id="PF00307">
    <property type="entry name" value="CH"/>
    <property type="match status" value="1"/>
</dbReference>
<evidence type="ECO:0000256" key="3">
    <source>
        <dbReference type="ARBA" id="ARBA00022753"/>
    </source>
</evidence>
<dbReference type="InterPro" id="IPR036872">
    <property type="entry name" value="CH_dom_sf"/>
</dbReference>
<proteinExistence type="predicted"/>
<evidence type="ECO:0000256" key="1">
    <source>
        <dbReference type="ARBA" id="ARBA00004177"/>
    </source>
</evidence>
<dbReference type="InterPro" id="IPR001715">
    <property type="entry name" value="CH_dom"/>
</dbReference>
<dbReference type="InterPro" id="IPR050540">
    <property type="entry name" value="F-actin_Monoox_Mical"/>
</dbReference>
<evidence type="ECO:0000313" key="10">
    <source>
        <dbReference type="EMBL" id="KAH7940056.1"/>
    </source>
</evidence>
<accession>A0A9D4SQT2</accession>
<feature type="region of interest" description="Disordered" evidence="6">
    <location>
        <begin position="260"/>
        <end position="296"/>
    </location>
</feature>
<evidence type="ECO:0000256" key="2">
    <source>
        <dbReference type="ARBA" id="ARBA00022553"/>
    </source>
</evidence>
<dbReference type="PANTHER" id="PTHR23167:SF46">
    <property type="entry name" value="EPS15 HOMOLOGY DOMAIN CONTAINING PROTEIN-BINDING PROTEIN 1, ISOFORM F"/>
    <property type="match status" value="1"/>
</dbReference>
<dbReference type="Proteomes" id="UP000821837">
    <property type="component" value="Chromosome 8"/>
</dbReference>
<feature type="compositionally biased region" description="Basic and acidic residues" evidence="6">
    <location>
        <begin position="526"/>
        <end position="547"/>
    </location>
</feature>
<dbReference type="CDD" id="cd21198">
    <property type="entry name" value="CH_EHBP"/>
    <property type="match status" value="1"/>
</dbReference>
<sequence length="984" mass="109897">MTNDDMCRQTASRGMSSVWKRLQRVNKHAAKFQLVASYRELMVTGSKKWQPHKLLVIWTRRGRRVASQARSWEPTIRDPYRGRVVWPVPENVEVSVTLFRDPNSNVFEDKDWSFVVEDISAQGKRRHIAVGVVNVAKFARPDPTQTEVVLHMRPLTPKCTEAQLLLTLSCSLLREGKATDEDMQSIASLLSAAPLAAPDYANLEDFEEEASPQASAQLSRLAADCSSLLSGGDSSPTPSPAITDSDIDLSLRSQSAAVMVVQPPPPPPEPPEPDKNLSEQAEAMAKSREVPSEPGEDLLSWSQRMTDGYEGVKVTNLTTSWRNGMAFCALIHRYKPDLIDMDSLSPHDIAGNCKKAFEAAASLGVSRLLDPADMVLLTVPDKLVVATYLHQLRQQLTAPPELQRPLHDTPRPSPISSTANDKAATAASMPAEAITSPESASTPVSNASNVPSPPPADALPTEEHQNKQGSSERIPNKLRSSTEGSPNKESSAEQSLSRQASTEESSTRRESRERSLLKKQGSAEKIGNKQESAERNLKKQDSAEKNASRQGSTERGLSKRGSAERSLSRQSSAEKSSMEQPWTERILKIKIPGSDKAVAKDLPKDTSAKMSPTPKDDAQTGPPLMTRQQLMNPFDSDEEDTEKTGVETQEAVPEKPETRVPCRVLDLSPTRQPSPPDALVSPLIDPKKASVARPSSRLVELQERARKLLEEARQPPAGRELSPGSLEERQHQEQLRERARRIIAQARQGHHHNNNNNNVSEPSTPDTPGAQTANGIKESAEDAASREDLKARQTPSWSVRLSEGSEDSERSEELSRDSELSSTSRRRQTYVELELEALERERQRVDAQAERFEPYLRQVMKSGDQEEEDRCMQKWFALVNEKNALIRRQMQLNLLEKEQDLERRFEMLNEELRGVLQLQDWQKTDAQRSREALLLEELVALVDKRDELVQHLDSQEKAIEEDEMMALATRRQRLPPERNNCRLQ</sequence>
<feature type="domain" description="BMERB" evidence="9">
    <location>
        <begin position="810"/>
        <end position="968"/>
    </location>
</feature>